<dbReference type="CDD" id="cd06433">
    <property type="entry name" value="GT_2_WfgS_like"/>
    <property type="match status" value="1"/>
</dbReference>
<gene>
    <name evidence="2" type="ordered locus">Geob_1466</name>
</gene>
<evidence type="ECO:0000313" key="3">
    <source>
        <dbReference type="Proteomes" id="UP000007721"/>
    </source>
</evidence>
<dbReference type="Gene3D" id="3.90.550.10">
    <property type="entry name" value="Spore Coat Polysaccharide Biosynthesis Protein SpsA, Chain A"/>
    <property type="match status" value="1"/>
</dbReference>
<organism evidence="2 3">
    <name type="scientific">Geotalea daltonii (strain DSM 22248 / JCM 15807 / FRC-32)</name>
    <name type="common">Geobacter daltonii</name>
    <dbReference type="NCBI Taxonomy" id="316067"/>
    <lineage>
        <taxon>Bacteria</taxon>
        <taxon>Pseudomonadati</taxon>
        <taxon>Thermodesulfobacteriota</taxon>
        <taxon>Desulfuromonadia</taxon>
        <taxon>Geobacterales</taxon>
        <taxon>Geobacteraceae</taxon>
        <taxon>Geotalea</taxon>
    </lineage>
</organism>
<dbReference type="PANTHER" id="PTHR22916">
    <property type="entry name" value="GLYCOSYLTRANSFERASE"/>
    <property type="match status" value="1"/>
</dbReference>
<reference evidence="2 3" key="1">
    <citation type="submission" date="2009-01" db="EMBL/GenBank/DDBJ databases">
        <title>Complete sequence of Geobacter sp. FRC-32.</title>
        <authorList>
            <consortium name="US DOE Joint Genome Institute"/>
            <person name="Lucas S."/>
            <person name="Copeland A."/>
            <person name="Lapidus A."/>
            <person name="Glavina del Rio T."/>
            <person name="Dalin E."/>
            <person name="Tice H."/>
            <person name="Bruce D."/>
            <person name="Goodwin L."/>
            <person name="Pitluck S."/>
            <person name="Saunders E."/>
            <person name="Brettin T."/>
            <person name="Detter J.C."/>
            <person name="Han C."/>
            <person name="Larimer F."/>
            <person name="Land M."/>
            <person name="Hauser L."/>
            <person name="Kyrpides N."/>
            <person name="Ovchinnikova G."/>
            <person name="Kostka J."/>
            <person name="Richardson P."/>
        </authorList>
    </citation>
    <scope>NUCLEOTIDE SEQUENCE [LARGE SCALE GENOMIC DNA]</scope>
    <source>
        <strain evidence="3">DSM 22248 / JCM 15807 / FRC-32</strain>
    </source>
</reference>
<dbReference type="EMBL" id="CP001390">
    <property type="protein sequence ID" value="ACM19825.1"/>
    <property type="molecule type" value="Genomic_DNA"/>
</dbReference>
<protein>
    <submittedName>
        <fullName evidence="2">Glycosyltransferase, WfgS family</fullName>
    </submittedName>
</protein>
<dbReference type="HOGENOM" id="CLU_025996_21_0_7"/>
<dbReference type="eggNOG" id="COG0463">
    <property type="taxonomic scope" value="Bacteria"/>
</dbReference>
<evidence type="ECO:0000259" key="1">
    <source>
        <dbReference type="Pfam" id="PF00535"/>
    </source>
</evidence>
<keyword evidence="2" id="KW-0808">Transferase</keyword>
<dbReference type="STRING" id="316067.Geob_1466"/>
<accession>B9M570</accession>
<dbReference type="InterPro" id="IPR029044">
    <property type="entry name" value="Nucleotide-diphossugar_trans"/>
</dbReference>
<keyword evidence="3" id="KW-1185">Reference proteome</keyword>
<dbReference type="Proteomes" id="UP000007721">
    <property type="component" value="Chromosome"/>
</dbReference>
<proteinExistence type="predicted"/>
<dbReference type="Pfam" id="PF00535">
    <property type="entry name" value="Glycos_transf_2"/>
    <property type="match status" value="1"/>
</dbReference>
<dbReference type="AlphaFoldDB" id="B9M570"/>
<dbReference type="KEGG" id="geo:Geob_1466"/>
<dbReference type="PANTHER" id="PTHR22916:SF65">
    <property type="entry name" value="SLR1065 PROTEIN"/>
    <property type="match status" value="1"/>
</dbReference>
<sequence>MIKPEATPFQPQISIVMPCFQQVAFLEEAVRSVLEQPVDVELLVMDPGSTDGSRELLQSLKGEFGERLILHFAPDRGQSDAINRGMGMARGRILAWLNSDDRLRPGALAKVASCFAGDEPLWIYGRAGMIDGDGRPASSLIVKYKNWRGRHFTPFKLLTENFIPQMSTFWTRSLWLQAGELNLEKELDMDYDLWFRFARIVSPRVVHEILADFRIHGEAKGSVRAYEQLLAAYATARSHASEYKIRGKIALAVHLLCSWRTRILYYFLKP</sequence>
<dbReference type="CAZy" id="GT2">
    <property type="family name" value="Glycosyltransferase Family 2"/>
</dbReference>
<dbReference type="RefSeq" id="WP_012646554.1">
    <property type="nucleotide sequence ID" value="NC_011979.1"/>
</dbReference>
<dbReference type="GO" id="GO:0016758">
    <property type="term" value="F:hexosyltransferase activity"/>
    <property type="evidence" value="ECO:0007669"/>
    <property type="project" value="UniProtKB-ARBA"/>
</dbReference>
<dbReference type="OrthoDB" id="5291101at2"/>
<dbReference type="InterPro" id="IPR001173">
    <property type="entry name" value="Glyco_trans_2-like"/>
</dbReference>
<dbReference type="SUPFAM" id="SSF53448">
    <property type="entry name" value="Nucleotide-diphospho-sugar transferases"/>
    <property type="match status" value="1"/>
</dbReference>
<feature type="domain" description="Glycosyltransferase 2-like" evidence="1">
    <location>
        <begin position="14"/>
        <end position="160"/>
    </location>
</feature>
<name>B9M570_GEODF</name>
<evidence type="ECO:0000313" key="2">
    <source>
        <dbReference type="EMBL" id="ACM19825.1"/>
    </source>
</evidence>